<evidence type="ECO:0000256" key="4">
    <source>
        <dbReference type="ARBA" id="ARBA00023128"/>
    </source>
</evidence>
<accession>A0A069DNT7</accession>
<dbReference type="PANTHER" id="PTHR12297">
    <property type="entry name" value="HYPOXIA-INDUCBILE GENE 1 HIG1 -RELATED"/>
    <property type="match status" value="1"/>
</dbReference>
<keyword evidence="2 6" id="KW-0812">Transmembrane</keyword>
<sequence length="89" mass="9957">MEDYEESHTNKLSRKVKENPFMPLGICGLLMACGYGAYMYKRRGTMSTSVYLMQLRVAAQGTVVGTLAVGVAFSIFQRLKLKNDQSKIN</sequence>
<evidence type="ECO:0000256" key="3">
    <source>
        <dbReference type="ARBA" id="ARBA00022989"/>
    </source>
</evidence>
<organism evidence="8">
    <name type="scientific">Panstrongylus megistus</name>
    <dbReference type="NCBI Taxonomy" id="65343"/>
    <lineage>
        <taxon>Eukaryota</taxon>
        <taxon>Metazoa</taxon>
        <taxon>Ecdysozoa</taxon>
        <taxon>Arthropoda</taxon>
        <taxon>Hexapoda</taxon>
        <taxon>Insecta</taxon>
        <taxon>Pterygota</taxon>
        <taxon>Neoptera</taxon>
        <taxon>Paraneoptera</taxon>
        <taxon>Hemiptera</taxon>
        <taxon>Heteroptera</taxon>
        <taxon>Panheteroptera</taxon>
        <taxon>Cimicomorpha</taxon>
        <taxon>Reduviidae</taxon>
        <taxon>Triatominae</taxon>
        <taxon>Panstrongylus</taxon>
    </lineage>
</organism>
<keyword evidence="3 6" id="KW-1133">Transmembrane helix</keyword>
<evidence type="ECO:0000259" key="7">
    <source>
        <dbReference type="PROSITE" id="PS51503"/>
    </source>
</evidence>
<dbReference type="GO" id="GO:0031966">
    <property type="term" value="C:mitochondrial membrane"/>
    <property type="evidence" value="ECO:0007669"/>
    <property type="project" value="UniProtKB-SubCell"/>
</dbReference>
<dbReference type="Gene3D" id="6.10.140.1320">
    <property type="match status" value="1"/>
</dbReference>
<comment type="subcellular location">
    <subcellularLocation>
        <location evidence="1">Mitochondrion membrane</location>
    </subcellularLocation>
</comment>
<dbReference type="PANTHER" id="PTHR12297:SF3">
    <property type="entry name" value="HIG1 DOMAIN FAMILY MEMBER 1A"/>
    <property type="match status" value="1"/>
</dbReference>
<evidence type="ECO:0000256" key="2">
    <source>
        <dbReference type="ARBA" id="ARBA00022692"/>
    </source>
</evidence>
<dbReference type="InterPro" id="IPR007667">
    <property type="entry name" value="Hypoxia_induced_domain"/>
</dbReference>
<evidence type="ECO:0000256" key="1">
    <source>
        <dbReference type="ARBA" id="ARBA00004325"/>
    </source>
</evidence>
<keyword evidence="4" id="KW-0496">Mitochondrion</keyword>
<dbReference type="EMBL" id="GBGD01003637">
    <property type="protein sequence ID" value="JAC85252.1"/>
    <property type="molecule type" value="mRNA"/>
</dbReference>
<dbReference type="GO" id="GO:0097250">
    <property type="term" value="P:mitochondrial respirasome assembly"/>
    <property type="evidence" value="ECO:0007669"/>
    <property type="project" value="TreeGrafter"/>
</dbReference>
<dbReference type="AlphaFoldDB" id="A0A069DNT7"/>
<name>A0A069DNT7_9HEMI</name>
<feature type="domain" description="HIG1" evidence="7">
    <location>
        <begin position="1"/>
        <end position="85"/>
    </location>
</feature>
<dbReference type="Pfam" id="PF04588">
    <property type="entry name" value="HIG_1_N"/>
    <property type="match status" value="1"/>
</dbReference>
<evidence type="ECO:0000256" key="5">
    <source>
        <dbReference type="ARBA" id="ARBA00023136"/>
    </source>
</evidence>
<dbReference type="InterPro" id="IPR050355">
    <property type="entry name" value="RCF1"/>
</dbReference>
<proteinExistence type="evidence at transcript level"/>
<dbReference type="PROSITE" id="PS51503">
    <property type="entry name" value="HIG1"/>
    <property type="match status" value="1"/>
</dbReference>
<feature type="transmembrane region" description="Helical" evidence="6">
    <location>
        <begin position="58"/>
        <end position="76"/>
    </location>
</feature>
<feature type="transmembrane region" description="Helical" evidence="6">
    <location>
        <begin position="21"/>
        <end position="38"/>
    </location>
</feature>
<keyword evidence="5 6" id="KW-0472">Membrane</keyword>
<evidence type="ECO:0000256" key="6">
    <source>
        <dbReference type="SAM" id="Phobius"/>
    </source>
</evidence>
<evidence type="ECO:0000313" key="8">
    <source>
        <dbReference type="EMBL" id="JAC85252.1"/>
    </source>
</evidence>
<reference evidence="8" key="1">
    <citation type="journal article" date="2015" name="J. Med. Entomol.">
        <title>A Deep Insight Into the Sialotranscriptome of the Chagas Disease Vector, Panstrongylus megistus (Hemiptera: Heteroptera).</title>
        <authorList>
            <person name="Ribeiro J.M."/>
            <person name="Schwarz A."/>
            <person name="Francischetti I.M."/>
        </authorList>
    </citation>
    <scope>NUCLEOTIDE SEQUENCE</scope>
    <source>
        <tissue evidence="8">Salivary glands</tissue>
    </source>
</reference>
<protein>
    <submittedName>
        <fullName evidence="8">Putative induced by hypoxia</fullName>
    </submittedName>
</protein>